<evidence type="ECO:0000313" key="1">
    <source>
        <dbReference type="EMBL" id="MCY0967165.1"/>
    </source>
</evidence>
<reference evidence="1" key="1">
    <citation type="submission" date="2022-11" db="EMBL/GenBank/DDBJ databases">
        <title>Parathalassolutuus dongxingensis gen. nov., sp. nov., a novel member of family Oceanospirillaceae isolated from a coastal shrimp pond in Guangxi, China.</title>
        <authorList>
            <person name="Chen H."/>
        </authorList>
    </citation>
    <scope>NUCLEOTIDE SEQUENCE</scope>
    <source>
        <strain evidence="1">G-43</strain>
    </source>
</reference>
<evidence type="ECO:0000313" key="2">
    <source>
        <dbReference type="Proteomes" id="UP001150830"/>
    </source>
</evidence>
<protein>
    <submittedName>
        <fullName evidence="1">Uncharacterized protein</fullName>
    </submittedName>
</protein>
<dbReference type="RefSeq" id="WP_283175373.1">
    <property type="nucleotide sequence ID" value="NZ_JAPNOA010000059.1"/>
</dbReference>
<keyword evidence="2" id="KW-1185">Reference proteome</keyword>
<gene>
    <name evidence="1" type="ORF">OUO13_18455</name>
</gene>
<name>A0A9X3EI62_9GAMM</name>
<dbReference type="Proteomes" id="UP001150830">
    <property type="component" value="Unassembled WGS sequence"/>
</dbReference>
<proteinExistence type="predicted"/>
<dbReference type="EMBL" id="JAPNOA010000059">
    <property type="protein sequence ID" value="MCY0967165.1"/>
    <property type="molecule type" value="Genomic_DNA"/>
</dbReference>
<comment type="caution">
    <text evidence="1">The sequence shown here is derived from an EMBL/GenBank/DDBJ whole genome shotgun (WGS) entry which is preliminary data.</text>
</comment>
<sequence>MAHQVESLGSSNAVVLLLRFQGAQIIAEDSHLKFPDRALIPAELKKILELVKRVFSSFVLETMPREAVYFDIHPHVARPDAGQDQQWLASIEASTELSVGIRSELQQLAFHVLSRITHGTAELFSAALSADESREFDDLDCVSEQIEKFIQVNGGRPLQQTFSVSLDLNSSEPIIVSGHVREPELREFQSEDVSGIALVDGFRASKNEVFLFPVEHNRALGKSLSFKCTNSDIFLPLAEAHATRKMIRYVARTIPKANAQGVEQEISAIEIMVDNSFELE</sequence>
<organism evidence="1 2">
    <name type="scientific">Parathalassolituus penaei</name>
    <dbReference type="NCBI Taxonomy" id="2997323"/>
    <lineage>
        <taxon>Bacteria</taxon>
        <taxon>Pseudomonadati</taxon>
        <taxon>Pseudomonadota</taxon>
        <taxon>Gammaproteobacteria</taxon>
        <taxon>Oceanospirillales</taxon>
        <taxon>Oceanospirillaceae</taxon>
        <taxon>Parathalassolituus</taxon>
    </lineage>
</organism>
<dbReference type="AlphaFoldDB" id="A0A9X3EI62"/>
<accession>A0A9X3EI62</accession>